<dbReference type="SMART" id="SM00184">
    <property type="entry name" value="RING"/>
    <property type="match status" value="1"/>
</dbReference>
<evidence type="ECO:0000256" key="10">
    <source>
        <dbReference type="ARBA" id="ARBA00022833"/>
    </source>
</evidence>
<reference evidence="18 19" key="1">
    <citation type="journal article" date="2020" name="bioRxiv">
        <title>Sequence and annotation of 42 cannabis genomes reveals extensive copy number variation in cannabinoid synthesis and pathogen resistance genes.</title>
        <authorList>
            <person name="Mckernan K.J."/>
            <person name="Helbert Y."/>
            <person name="Kane L.T."/>
            <person name="Ebling H."/>
            <person name="Zhang L."/>
            <person name="Liu B."/>
            <person name="Eaton Z."/>
            <person name="Mclaughlin S."/>
            <person name="Kingan S."/>
            <person name="Baybayan P."/>
            <person name="Concepcion G."/>
            <person name="Jordan M."/>
            <person name="Riva A."/>
            <person name="Barbazuk W."/>
            <person name="Harkins T."/>
        </authorList>
    </citation>
    <scope>NUCLEOTIDE SEQUENCE [LARGE SCALE GENOMIC DNA]</scope>
    <source>
        <strain evidence="19">cv. Jamaican Lion 4</strain>
        <tissue evidence="18">Leaf</tissue>
    </source>
</reference>
<keyword evidence="8 14" id="KW-0863">Zinc-finger</keyword>
<protein>
    <recommendedName>
        <fullName evidence="4">RING-type E3 ubiquitin transferase</fullName>
        <ecNumber evidence="4">2.3.2.27</ecNumber>
    </recommendedName>
</protein>
<keyword evidence="6 16" id="KW-0812">Transmembrane</keyword>
<keyword evidence="7" id="KW-0479">Metal-binding</keyword>
<feature type="transmembrane region" description="Helical" evidence="16">
    <location>
        <begin position="46"/>
        <end position="68"/>
    </location>
</feature>
<evidence type="ECO:0000256" key="9">
    <source>
        <dbReference type="ARBA" id="ARBA00022786"/>
    </source>
</evidence>
<feature type="domain" description="RING-type" evidence="17">
    <location>
        <begin position="112"/>
        <end position="154"/>
    </location>
</feature>
<dbReference type="EC" id="2.3.2.27" evidence="4"/>
<dbReference type="InterPro" id="IPR001841">
    <property type="entry name" value="Znf_RING"/>
</dbReference>
<dbReference type="EMBL" id="JAATIP010000084">
    <property type="protein sequence ID" value="KAF4376787.1"/>
    <property type="molecule type" value="Genomic_DNA"/>
</dbReference>
<evidence type="ECO:0000256" key="8">
    <source>
        <dbReference type="ARBA" id="ARBA00022771"/>
    </source>
</evidence>
<comment type="pathway">
    <text evidence="3">Protein modification; protein ubiquitination.</text>
</comment>
<evidence type="ECO:0000256" key="11">
    <source>
        <dbReference type="ARBA" id="ARBA00022989"/>
    </source>
</evidence>
<dbReference type="SUPFAM" id="SSF57850">
    <property type="entry name" value="RING/U-box"/>
    <property type="match status" value="1"/>
</dbReference>
<dbReference type="GO" id="GO:0016020">
    <property type="term" value="C:membrane"/>
    <property type="evidence" value="ECO:0007669"/>
    <property type="project" value="UniProtKB-SubCell"/>
</dbReference>
<comment type="subcellular location">
    <subcellularLocation>
        <location evidence="2">Membrane</location>
        <topology evidence="2">Single-pass membrane protein</topology>
    </subcellularLocation>
</comment>
<name>A0A7J6G1R1_CANSA</name>
<evidence type="ECO:0000256" key="12">
    <source>
        <dbReference type="ARBA" id="ARBA00023136"/>
    </source>
</evidence>
<dbReference type="PROSITE" id="PS50089">
    <property type="entry name" value="ZF_RING_2"/>
    <property type="match status" value="1"/>
</dbReference>
<evidence type="ECO:0000256" key="2">
    <source>
        <dbReference type="ARBA" id="ARBA00004167"/>
    </source>
</evidence>
<evidence type="ECO:0000313" key="19">
    <source>
        <dbReference type="Proteomes" id="UP000525078"/>
    </source>
</evidence>
<evidence type="ECO:0000256" key="4">
    <source>
        <dbReference type="ARBA" id="ARBA00012483"/>
    </source>
</evidence>
<comment type="caution">
    <text evidence="18">The sequence shown here is derived from an EMBL/GenBank/DDBJ whole genome shotgun (WGS) entry which is preliminary data.</text>
</comment>
<comment type="catalytic activity">
    <reaction evidence="1">
        <text>S-ubiquitinyl-[E2 ubiquitin-conjugating enzyme]-L-cysteine + [acceptor protein]-L-lysine = [E2 ubiquitin-conjugating enzyme]-L-cysteine + N(6)-ubiquitinyl-[acceptor protein]-L-lysine.</text>
        <dbReference type="EC" id="2.3.2.27"/>
    </reaction>
</comment>
<evidence type="ECO:0000256" key="6">
    <source>
        <dbReference type="ARBA" id="ARBA00022692"/>
    </source>
</evidence>
<evidence type="ECO:0000256" key="16">
    <source>
        <dbReference type="SAM" id="Phobius"/>
    </source>
</evidence>
<dbReference type="InterPro" id="IPR053238">
    <property type="entry name" value="RING-H2_zinc_finger"/>
</dbReference>
<proteinExistence type="inferred from homology"/>
<dbReference type="AlphaFoldDB" id="A0A7J6G1R1"/>
<dbReference type="InterPro" id="IPR013083">
    <property type="entry name" value="Znf_RING/FYVE/PHD"/>
</dbReference>
<dbReference type="Pfam" id="PF13639">
    <property type="entry name" value="zf-RING_2"/>
    <property type="match status" value="1"/>
</dbReference>
<evidence type="ECO:0000313" key="18">
    <source>
        <dbReference type="EMBL" id="KAF4376787.1"/>
    </source>
</evidence>
<organism evidence="18 19">
    <name type="scientific">Cannabis sativa</name>
    <name type="common">Hemp</name>
    <name type="synonym">Marijuana</name>
    <dbReference type="NCBI Taxonomy" id="3483"/>
    <lineage>
        <taxon>Eukaryota</taxon>
        <taxon>Viridiplantae</taxon>
        <taxon>Streptophyta</taxon>
        <taxon>Embryophyta</taxon>
        <taxon>Tracheophyta</taxon>
        <taxon>Spermatophyta</taxon>
        <taxon>Magnoliopsida</taxon>
        <taxon>eudicotyledons</taxon>
        <taxon>Gunneridae</taxon>
        <taxon>Pentapetalae</taxon>
        <taxon>rosids</taxon>
        <taxon>fabids</taxon>
        <taxon>Rosales</taxon>
        <taxon>Cannabaceae</taxon>
        <taxon>Cannabis</taxon>
    </lineage>
</organism>
<dbReference type="Gene3D" id="3.30.40.10">
    <property type="entry name" value="Zinc/RING finger domain, C3HC4 (zinc finger)"/>
    <property type="match status" value="1"/>
</dbReference>
<keyword evidence="9" id="KW-0833">Ubl conjugation pathway</keyword>
<evidence type="ECO:0000256" key="1">
    <source>
        <dbReference type="ARBA" id="ARBA00000900"/>
    </source>
</evidence>
<evidence type="ECO:0000256" key="14">
    <source>
        <dbReference type="PROSITE-ProRule" id="PRU00175"/>
    </source>
</evidence>
<evidence type="ECO:0000256" key="3">
    <source>
        <dbReference type="ARBA" id="ARBA00004906"/>
    </source>
</evidence>
<comment type="similarity">
    <text evidence="13">Belongs to the RING-type zinc finger family. ATL subfamily.</text>
</comment>
<dbReference type="GO" id="GO:0061630">
    <property type="term" value="F:ubiquitin protein ligase activity"/>
    <property type="evidence" value="ECO:0007669"/>
    <property type="project" value="UniProtKB-EC"/>
</dbReference>
<evidence type="ECO:0000256" key="13">
    <source>
        <dbReference type="ARBA" id="ARBA00024209"/>
    </source>
</evidence>
<gene>
    <name evidence="18" type="ORF">F8388_025658</name>
</gene>
<dbReference type="GO" id="GO:0008270">
    <property type="term" value="F:zinc ion binding"/>
    <property type="evidence" value="ECO:0007669"/>
    <property type="project" value="UniProtKB-KW"/>
</dbReference>
<feature type="region of interest" description="Disordered" evidence="15">
    <location>
        <begin position="17"/>
        <end position="36"/>
    </location>
</feature>
<evidence type="ECO:0000256" key="7">
    <source>
        <dbReference type="ARBA" id="ARBA00022723"/>
    </source>
</evidence>
<evidence type="ECO:0000256" key="15">
    <source>
        <dbReference type="SAM" id="MobiDB-lite"/>
    </source>
</evidence>
<keyword evidence="5" id="KW-0808">Transferase</keyword>
<keyword evidence="11 16" id="KW-1133">Transmembrane helix</keyword>
<keyword evidence="12 16" id="KW-0472">Membrane</keyword>
<dbReference type="Proteomes" id="UP000525078">
    <property type="component" value="Unassembled WGS sequence"/>
</dbReference>
<accession>A0A7J6G1R1</accession>
<keyword evidence="10" id="KW-0862">Zinc</keyword>
<evidence type="ECO:0000259" key="17">
    <source>
        <dbReference type="PROSITE" id="PS50089"/>
    </source>
</evidence>
<evidence type="ECO:0000256" key="5">
    <source>
        <dbReference type="ARBA" id="ARBA00022679"/>
    </source>
</evidence>
<dbReference type="PANTHER" id="PTHR14155">
    <property type="entry name" value="RING FINGER DOMAIN-CONTAINING"/>
    <property type="match status" value="1"/>
</dbReference>
<dbReference type="FunFam" id="3.30.40.10:FF:000187">
    <property type="entry name" value="E3 ubiquitin-protein ligase ATL6"/>
    <property type="match status" value="1"/>
</dbReference>
<dbReference type="PANTHER" id="PTHR14155:SF592">
    <property type="entry name" value="RING-H2 FINGER PROTEIN ATL57"/>
    <property type="match status" value="1"/>
</dbReference>
<sequence length="194" mass="21446">MLKNKHQTINNRKLYPVNDDAPFVTESQPPAPPPPPPHLVTMDSSMVLVILVLSTALVSVIFFCFYLCRPNPVPSSSTDTTNVSSRKGVDPAAVPVSSYGGVAKENNRNVECAICLGEFGENDDVKVMPFCRHVFHPCCIDTWLASHVTCPVCRSTRVLDEVGGGEEWSWKEENFIMLATCTYNCDKDCSPTKY</sequence>